<dbReference type="Proteomes" id="UP001291623">
    <property type="component" value="Unassembled WGS sequence"/>
</dbReference>
<reference evidence="1" key="1">
    <citation type="submission" date="2023-12" db="EMBL/GenBank/DDBJ databases">
        <title>Genome assembly of Anisodus tanguticus.</title>
        <authorList>
            <person name="Wang Y.-J."/>
        </authorList>
    </citation>
    <scope>NUCLEOTIDE SEQUENCE</scope>
    <source>
        <strain evidence="1">KB-2021</strain>
        <tissue evidence="1">Leaf</tissue>
    </source>
</reference>
<evidence type="ECO:0000313" key="2">
    <source>
        <dbReference type="Proteomes" id="UP001291623"/>
    </source>
</evidence>
<sequence length="194" mass="22343">MSNQLLRLNAFRGEPASSGFEYHLSTNLASSVPRDHKGNSPSFRLLVSVSAQQSAFAVGVLSDLYREIFRNGRKPDGANSQMFLLFFSLAQLVGNWYHRTGFECLMIKSNSHLLWLLFFFKGASVEYCVWFEELRKRLVEELKQELTTESNARRYAYNSMCKKWGARMLKLFDRVDDPLKNSAEIRVEAIDKVP</sequence>
<gene>
    <name evidence="1" type="ORF">RND71_006152</name>
</gene>
<protein>
    <submittedName>
        <fullName evidence="1">Uncharacterized protein</fullName>
    </submittedName>
</protein>
<evidence type="ECO:0000313" key="1">
    <source>
        <dbReference type="EMBL" id="KAK4375475.1"/>
    </source>
</evidence>
<proteinExistence type="predicted"/>
<dbReference type="EMBL" id="JAVYJV010000003">
    <property type="protein sequence ID" value="KAK4375475.1"/>
    <property type="molecule type" value="Genomic_DNA"/>
</dbReference>
<comment type="caution">
    <text evidence="1">The sequence shown here is derived from an EMBL/GenBank/DDBJ whole genome shotgun (WGS) entry which is preliminary data.</text>
</comment>
<dbReference type="AlphaFoldDB" id="A0AAE1VVZ7"/>
<keyword evidence="2" id="KW-1185">Reference proteome</keyword>
<accession>A0AAE1VVZ7</accession>
<organism evidence="1 2">
    <name type="scientific">Anisodus tanguticus</name>
    <dbReference type="NCBI Taxonomy" id="243964"/>
    <lineage>
        <taxon>Eukaryota</taxon>
        <taxon>Viridiplantae</taxon>
        <taxon>Streptophyta</taxon>
        <taxon>Embryophyta</taxon>
        <taxon>Tracheophyta</taxon>
        <taxon>Spermatophyta</taxon>
        <taxon>Magnoliopsida</taxon>
        <taxon>eudicotyledons</taxon>
        <taxon>Gunneridae</taxon>
        <taxon>Pentapetalae</taxon>
        <taxon>asterids</taxon>
        <taxon>lamiids</taxon>
        <taxon>Solanales</taxon>
        <taxon>Solanaceae</taxon>
        <taxon>Solanoideae</taxon>
        <taxon>Hyoscyameae</taxon>
        <taxon>Anisodus</taxon>
    </lineage>
</organism>
<name>A0AAE1VVZ7_9SOLA</name>